<dbReference type="EMBL" id="FOCV01000023">
    <property type="protein sequence ID" value="SEO73901.1"/>
    <property type="molecule type" value="Genomic_DNA"/>
</dbReference>
<dbReference type="EMBL" id="FNXB01000029">
    <property type="protein sequence ID" value="SEI10383.1"/>
    <property type="molecule type" value="Genomic_DNA"/>
</dbReference>
<evidence type="ECO:0000313" key="4">
    <source>
        <dbReference type="Proteomes" id="UP000198939"/>
    </source>
</evidence>
<reference evidence="2 4" key="1">
    <citation type="submission" date="2016-10" db="EMBL/GenBank/DDBJ databases">
        <authorList>
            <person name="Varghese N."/>
            <person name="Submissions S."/>
        </authorList>
    </citation>
    <scope>NUCLEOTIDE SEQUENCE [LARGE SCALE GENOMIC DNA]</scope>
    <source>
        <strain evidence="2 4">CGMCC 1.7071</strain>
    </source>
</reference>
<reference evidence="3" key="3">
    <citation type="submission" date="2016-10" db="EMBL/GenBank/DDBJ databases">
        <authorList>
            <person name="Wibberg D."/>
        </authorList>
    </citation>
    <scope>NUCLEOTIDE SEQUENCE [LARGE SCALE GENOMIC DNA]</scope>
</reference>
<name>A0A1H8S5F0_9HYPH</name>
<dbReference type="AlphaFoldDB" id="A0A1H8S5F0"/>
<dbReference type="Proteomes" id="UP000198939">
    <property type="component" value="Unassembled WGS sequence"/>
</dbReference>
<dbReference type="Proteomes" id="UP000183063">
    <property type="component" value="Unassembled WGS sequence"/>
</dbReference>
<reference evidence="1" key="2">
    <citation type="submission" date="2016-10" db="EMBL/GenBank/DDBJ databases">
        <authorList>
            <person name="de Groot N.N."/>
        </authorList>
    </citation>
    <scope>NUCLEOTIDE SEQUENCE [LARGE SCALE GENOMIC DNA]</scope>
    <source>
        <strain evidence="1">CCBAU85039</strain>
    </source>
</reference>
<evidence type="ECO:0000313" key="2">
    <source>
        <dbReference type="EMBL" id="SEO73901.1"/>
    </source>
</evidence>
<keyword evidence="4" id="KW-1185">Reference proteome</keyword>
<accession>A0A1H8S5F0</accession>
<gene>
    <name evidence="1" type="ORF">RTCCBAU85039_4540</name>
    <name evidence="2" type="ORF">SAMN05216228_102384</name>
</gene>
<evidence type="ECO:0000313" key="1">
    <source>
        <dbReference type="EMBL" id="SEI10383.1"/>
    </source>
</evidence>
<sequence>MPRDNIANPASSAKRMLLNANEKRPAASPSAQELVTQTSAARAALEAKTLDAAGGDEQSPALAPDCIEGEKNAAPGCELPTMEELEVARDNLSKKIAAEGADRKD</sequence>
<proteinExistence type="predicted"/>
<protein>
    <submittedName>
        <fullName evidence="1">Uncharacterized protein</fullName>
    </submittedName>
</protein>
<evidence type="ECO:0000313" key="3">
    <source>
        <dbReference type="Proteomes" id="UP000183063"/>
    </source>
</evidence>
<organism evidence="1 3">
    <name type="scientific">Rhizobium tibeticum</name>
    <dbReference type="NCBI Taxonomy" id="501024"/>
    <lineage>
        <taxon>Bacteria</taxon>
        <taxon>Pseudomonadati</taxon>
        <taxon>Pseudomonadota</taxon>
        <taxon>Alphaproteobacteria</taxon>
        <taxon>Hyphomicrobiales</taxon>
        <taxon>Rhizobiaceae</taxon>
        <taxon>Rhizobium/Agrobacterium group</taxon>
        <taxon>Rhizobium</taxon>
    </lineage>
</organism>